<feature type="compositionally biased region" description="Gly residues" evidence="1">
    <location>
        <begin position="378"/>
        <end position="392"/>
    </location>
</feature>
<evidence type="ECO:0000313" key="5">
    <source>
        <dbReference type="Proteomes" id="UP000321776"/>
    </source>
</evidence>
<dbReference type="SUPFAM" id="SSF63829">
    <property type="entry name" value="Calcium-dependent phosphotriesterase"/>
    <property type="match status" value="1"/>
</dbReference>
<name>A0A5C6VGC2_9BURK</name>
<dbReference type="AlphaFoldDB" id="A0A5C6VGC2"/>
<sequence length="392" mass="38715">MKSLFAVVGIAACGAALATLVSCGGGSGSNSTGSPTPSPSSFTATALVSDGAVSASHTDANLKNAWGVAFNPKGFVWVADNATNLATLYDGNGVPQSLVVTIPAGTNGAAAPTGIVFNGTPGFTVTQNGKSGVAAFIFAGEGGTIAAWAPAVGPTNAFTMHDDGAGGAVYKGLALAANNGNSFLYATDFHNNKIDVFDTTFTKVTMPGGFKDAAIPAGFAPFGIQLIGSNLFVTYAKQDADRHDDVAGAGLGMVDVFDTAGNLKQHFATGAPLNAPWGIAQAPSNFGTLSGAILIGNFGDGTINAFDASSGKSMGPVMGSNGSAIVQNGLWGLAFGNNLSNQPSNTLFFAAGPNDEADGVYGRIDLNPASSTSATSGSGTGSSSGGGLGIGM</sequence>
<reference evidence="4 5" key="1">
    <citation type="journal article" date="2018" name="Int. J. Syst. Evol. Microbiol.">
        <title>Paraburkholderia azotifigens sp. nov., a nitrogen-fixing bacterium isolated from paddy soil.</title>
        <authorList>
            <person name="Choi G.M."/>
            <person name="Im W.T."/>
        </authorList>
    </citation>
    <scope>NUCLEOTIDE SEQUENCE [LARGE SCALE GENOMIC DNA]</scope>
    <source>
        <strain evidence="4 5">NF 2-5-3</strain>
    </source>
</reference>
<feature type="chain" id="PRO_5022836494" evidence="2">
    <location>
        <begin position="19"/>
        <end position="392"/>
    </location>
</feature>
<evidence type="ECO:0000256" key="2">
    <source>
        <dbReference type="SAM" id="SignalP"/>
    </source>
</evidence>
<organism evidence="4 5">
    <name type="scientific">Paraburkholderia azotifigens</name>
    <dbReference type="NCBI Taxonomy" id="2057004"/>
    <lineage>
        <taxon>Bacteria</taxon>
        <taxon>Pseudomonadati</taxon>
        <taxon>Pseudomonadota</taxon>
        <taxon>Betaproteobacteria</taxon>
        <taxon>Burkholderiales</taxon>
        <taxon>Burkholderiaceae</taxon>
        <taxon>Paraburkholderia</taxon>
    </lineage>
</organism>
<feature type="region of interest" description="Disordered" evidence="1">
    <location>
        <begin position="371"/>
        <end position="392"/>
    </location>
</feature>
<dbReference type="RefSeq" id="WP_147236335.1">
    <property type="nucleotide sequence ID" value="NZ_JAZHFZ010000019.1"/>
</dbReference>
<dbReference type="InterPro" id="IPR017549">
    <property type="entry name" value="APMV_L690"/>
</dbReference>
<reference evidence="3 6" key="3">
    <citation type="submission" date="2024-01" db="EMBL/GenBank/DDBJ databases">
        <title>The diversity of rhizobia nodulating Mimosa spp. in eleven states of Brazil covering several biomes is determined by host plant, location, and edaphic factors.</title>
        <authorList>
            <person name="Rouws L."/>
            <person name="Barauna A."/>
            <person name="Beukes C."/>
            <person name="De Faria S.M."/>
            <person name="Gross E."/>
            <person name="Dos Reis Junior F.B."/>
            <person name="Simon M."/>
            <person name="Maluk M."/>
            <person name="Odee D.W."/>
            <person name="Kenicer G."/>
            <person name="Young J.P.W."/>
            <person name="Reis V.M."/>
            <person name="Zilli J."/>
            <person name="James E.K."/>
        </authorList>
    </citation>
    <scope>NUCLEOTIDE SEQUENCE [LARGE SCALE GENOMIC DNA]</scope>
    <source>
        <strain evidence="3 6">JPY530</strain>
    </source>
</reference>
<comment type="caution">
    <text evidence="4">The sequence shown here is derived from an EMBL/GenBank/DDBJ whole genome shotgun (WGS) entry which is preliminary data.</text>
</comment>
<evidence type="ECO:0000256" key="1">
    <source>
        <dbReference type="SAM" id="MobiDB-lite"/>
    </source>
</evidence>
<feature type="signal peptide" evidence="2">
    <location>
        <begin position="1"/>
        <end position="18"/>
    </location>
</feature>
<evidence type="ECO:0000313" key="4">
    <source>
        <dbReference type="EMBL" id="TXC84237.1"/>
    </source>
</evidence>
<dbReference type="EMBL" id="JAZHGA010000005">
    <property type="protein sequence ID" value="MEM5339902.1"/>
    <property type="molecule type" value="Genomic_DNA"/>
</dbReference>
<dbReference type="Proteomes" id="UP000321776">
    <property type="component" value="Unassembled WGS sequence"/>
</dbReference>
<evidence type="ECO:0000313" key="6">
    <source>
        <dbReference type="Proteomes" id="UP001481677"/>
    </source>
</evidence>
<dbReference type="Proteomes" id="UP001481677">
    <property type="component" value="Unassembled WGS sequence"/>
</dbReference>
<protein>
    <submittedName>
        <fullName evidence="4">TIGR03118 family protein</fullName>
    </submittedName>
</protein>
<dbReference type="NCBIfam" id="TIGR03118">
    <property type="entry name" value="PEPCTERM_chp_1"/>
    <property type="match status" value="1"/>
</dbReference>
<reference evidence="4" key="2">
    <citation type="submission" date="2019-08" db="EMBL/GenBank/DDBJ databases">
        <authorList>
            <person name="Im W.-T."/>
        </authorList>
    </citation>
    <scope>NUCLEOTIDE SEQUENCE</scope>
    <source>
        <strain evidence="4">NF 2-5-3</strain>
    </source>
</reference>
<proteinExistence type="predicted"/>
<gene>
    <name evidence="4" type="ORF">FRZ40_28510</name>
    <name evidence="3" type="ORF">V4C56_09700</name>
</gene>
<evidence type="ECO:0000313" key="3">
    <source>
        <dbReference type="EMBL" id="MEM5339902.1"/>
    </source>
</evidence>
<dbReference type="InterPro" id="IPR015943">
    <property type="entry name" value="WD40/YVTN_repeat-like_dom_sf"/>
</dbReference>
<accession>A0A5C6VGC2</accession>
<keyword evidence="2" id="KW-0732">Signal</keyword>
<dbReference type="PROSITE" id="PS51257">
    <property type="entry name" value="PROKAR_LIPOPROTEIN"/>
    <property type="match status" value="1"/>
</dbReference>
<dbReference type="EMBL" id="VOQS01000003">
    <property type="protein sequence ID" value="TXC84237.1"/>
    <property type="molecule type" value="Genomic_DNA"/>
</dbReference>
<keyword evidence="6" id="KW-1185">Reference proteome</keyword>
<dbReference type="Gene3D" id="2.130.10.10">
    <property type="entry name" value="YVTN repeat-like/Quinoprotein amine dehydrogenase"/>
    <property type="match status" value="1"/>
</dbReference>